<feature type="compositionally biased region" description="Low complexity" evidence="1">
    <location>
        <begin position="619"/>
        <end position="636"/>
    </location>
</feature>
<feature type="compositionally biased region" description="Low complexity" evidence="1">
    <location>
        <begin position="282"/>
        <end position="297"/>
    </location>
</feature>
<reference evidence="2 3" key="1">
    <citation type="journal article" date="2015" name="Front. Microbiol.">
        <title>Genome sequence of the plant growth promoting endophytic yeast Rhodotorula graminis WP1.</title>
        <authorList>
            <person name="Firrincieli A."/>
            <person name="Otillar R."/>
            <person name="Salamov A."/>
            <person name="Schmutz J."/>
            <person name="Khan Z."/>
            <person name="Redman R.S."/>
            <person name="Fleck N.D."/>
            <person name="Lindquist E."/>
            <person name="Grigoriev I.V."/>
            <person name="Doty S.L."/>
        </authorList>
    </citation>
    <scope>NUCLEOTIDE SEQUENCE [LARGE SCALE GENOMIC DNA]</scope>
    <source>
        <strain evidence="2 3">WP1</strain>
    </source>
</reference>
<dbReference type="PANTHER" id="PTHR37988:SF1">
    <property type="entry name" value="UPF0592 MEMBRANE PROTEIN C7D4.03C"/>
    <property type="match status" value="1"/>
</dbReference>
<sequence>MSSSTTSLPSASTATSMSRASSSSGQSDLSSSAMTPSRSWQRSAPPSTFVNGRGNVQHAAPASHYVPHDGGSTSAQGTPMLGAPVQQQGQQAYVRRDLSPVPSIPRCGSAGSALPLDGAAGETAAVFLPNQFGVRQRVAIKTSSRPPAPRSSLTPQRRSSAMSTSLSAEGRAAGANGDSSPHARSPSPSYYPPPVASSRSASLHPPSPHATTPTLGSTAPTRERSPSPSPSTRSGYTSTLDLPRPRTSDPNGSVYSLAPSRSPSPTVHRSSFASSGGGGSGTVTPTPSAPSSTQKTSLLDRPRPKTPDSAALFRFGENGAVRATAGPDESVPPAPEKVEERPAKRSVLDRPRPRTPDSQAWLDSAATSASSRAPFAFGAGPSSAPLHGRFAAVQHHRPSGSGTTTSGFSSSKGGSFDSIGPTALSASTRASTTATSARPSLDSGPPAPLLDFNFDFGSSFGTTETMFGLSDLLKLGPSVGVDQASSVSASRTSASGQAPARTEPAPSPALAQPTVSASAAESVPHTRTASAASSGGTSGFLSLPGTTSVNGRATPRKEPPKVDLQLELELEIERALPPHRPLAAEVPPRASSSSSFAGTEGEVGRRAPRGHASVSSIESTAASGRSASVSGGSVFSMGLNGGAPGSSPRPKRRRRKSLASLLSFGSFSQSGHGGDVPSGGSKALEGDGPLLAGKVQLAPPILPPVAPTGQPIEFSTSSTSRDASGDVPTATSTSSSPAPPHPPSTSSAPHFDPASSSLFPPFGELSLDKSLPPTPAGGNSSAPSAQDSPRIPTGPSPAPPDSPTKRSFGTAVDAANKGLTRQLSKLRNRGASSSSSSDARTRNPNFQLISATTTRRPSQQHDRKPSISSLRTSDTHASRRSSLDHGSYHADGAPASSGRTRTETSSSAPVASSAPFGRRLVDRLTKGIAPRPTAPAAHPESWTMPVRDHSDEPAPARRMGRRRGSFSSLLGVGTASADGHGAATSAPKKILGMSLPSGRRSDDLLTSGRGGGKERADDGPTAAPDAQRPLNQGARRSFDLLKDRVAVARRPSTDNLISLATAKLSSLAVSSPGADISTASPSAEPSTVESAQPSTVSSGTSTPDDDDDSTRRDKADTTIEIAAVVRLPEASPVLQPAPEAPAPELRPSTPRLLARSDSLKGRRPLAPAAASAPAMPARPPVPSTEPVSAPRPSAPAPAPPRPAPPVVPIWRRSSVQQQGVVPLEKRMTRAWLELEDALEAYCSPTHDRVAILKGVLLPFLWHEEEKPSPKAHDSLSRRHRRVLFGWMDVLMTELEKVQERHRGTCLESLAALAESHLVSYGALEDDPEGQRCYRSSLLHMLGYAVEKLDHKAVYANILTFSSRVLALAFFRIDGVALKLLRALPPVKQQGLRRIMGEAGVDENNLPPVDERAYPVHLSNLCLRDYRAYAALLVSPNRPTDAVDVLIDEDDIKIEMTGNWLVRWKASDSDLSYNFYRAYHRQLADYLLPSSLRASTADLDFLPASVVVTAPGYLFLAASLLEKIDSLVHRSLRTFTSLGPASSNFNTNDSANLSFGQKPKVLEHAQRRVVTTLVEIVGGSESALTSEERSLDAVARRYVFGGMLQVWVRACVKRTSLWDVRGVYLVADLIESLLYKLAYCGGDEEAPLLPDERSLRLFDLPFLFGTVRVILEQADNTVTIMRTIALVYANFDAFTTSPAHRTELCEKVILDENLFRRLLLHWNSSVRNYWIRLLVWRLSRLGKAAQEQHPDRRPDADIVALFSLLNVRLEAVRKRHDELEPRANFADDSTLFRPKRSTICSTRGVNEAPWTVGALGGAVEEESDDEDDNAQELVRSTPPSKGEGAVKSGRKQDLKTVAKVVSWLKGGLGKKQDKGSRISSDDTPVDPFLVEQSDPARSSTSTDRQHQGPAPLPTTVETGCVPTPASRGPHTPDAPTQYYARASASSSSSGRRPRPKSGRAERRRSLNPAFFAFDFDNAVVARTDVDPTVASSGLSAASVSSGDTAFPSAPIRPRQPGGPAAALSPRVSLRFSKRISILPPAALDLLKEAHGSEPVPPIPARYRDSVEAGYERHLHTYAVLGLRDYEDALDEWTVWTAQLDEEEGEGRATVDVVPRLAVSWPLSGSEE</sequence>
<feature type="region of interest" description="Disordered" evidence="1">
    <location>
        <begin position="579"/>
        <end position="1035"/>
    </location>
</feature>
<feature type="region of interest" description="Disordered" evidence="1">
    <location>
        <begin position="1867"/>
        <end position="1962"/>
    </location>
</feature>
<feature type="region of interest" description="Disordered" evidence="1">
    <location>
        <begin position="395"/>
        <end position="446"/>
    </location>
</feature>
<feature type="compositionally biased region" description="Basic and acidic residues" evidence="1">
    <location>
        <begin position="336"/>
        <end position="355"/>
    </location>
</feature>
<feature type="compositionally biased region" description="Pro residues" evidence="1">
    <location>
        <begin position="792"/>
        <end position="802"/>
    </location>
</feature>
<feature type="compositionally biased region" description="Low complexity" evidence="1">
    <location>
        <begin position="896"/>
        <end position="915"/>
    </location>
</feature>
<dbReference type="EMBL" id="KQ474075">
    <property type="protein sequence ID" value="KPV76862.1"/>
    <property type="molecule type" value="Genomic_DNA"/>
</dbReference>
<feature type="compositionally biased region" description="Polar residues" evidence="1">
    <location>
        <begin position="1077"/>
        <end position="1093"/>
    </location>
</feature>
<feature type="compositionally biased region" description="Polar residues" evidence="1">
    <location>
        <begin position="141"/>
        <end position="167"/>
    </location>
</feature>
<feature type="compositionally biased region" description="Low complexity" evidence="1">
    <location>
        <begin position="1"/>
        <end position="33"/>
    </location>
</feature>
<evidence type="ECO:0000256" key="1">
    <source>
        <dbReference type="SAM" id="MobiDB-lite"/>
    </source>
</evidence>
<dbReference type="OrthoDB" id="296767at2759"/>
<feature type="compositionally biased region" description="Polar residues" evidence="1">
    <location>
        <begin position="248"/>
        <end position="269"/>
    </location>
</feature>
<gene>
    <name evidence="2" type="ORF">RHOBADRAFT_51847</name>
</gene>
<feature type="compositionally biased region" description="Low complexity" evidence="1">
    <location>
        <begin position="1939"/>
        <end position="1949"/>
    </location>
</feature>
<dbReference type="Pfam" id="PF08578">
    <property type="entry name" value="DUF1765"/>
    <property type="match status" value="1"/>
</dbReference>
<dbReference type="OMA" id="NWLIRWT"/>
<dbReference type="STRING" id="578459.A0A194S8D5"/>
<dbReference type="RefSeq" id="XP_018272911.1">
    <property type="nucleotide sequence ID" value="XM_018416045.1"/>
</dbReference>
<feature type="compositionally biased region" description="Polar residues" evidence="1">
    <location>
        <begin position="777"/>
        <end position="787"/>
    </location>
</feature>
<feature type="compositionally biased region" description="Low complexity" evidence="1">
    <location>
        <begin position="399"/>
        <end position="441"/>
    </location>
</feature>
<accession>A0A194S8D5</accession>
<feature type="region of interest" description="Disordered" evidence="1">
    <location>
        <begin position="486"/>
        <end position="563"/>
    </location>
</feature>
<feature type="compositionally biased region" description="Polar residues" evidence="1">
    <location>
        <begin position="34"/>
        <end position="50"/>
    </location>
</feature>
<feature type="compositionally biased region" description="Low complexity" evidence="1">
    <location>
        <begin position="528"/>
        <end position="548"/>
    </location>
</feature>
<feature type="compositionally biased region" description="Low complexity" evidence="1">
    <location>
        <begin position="1992"/>
        <end position="2001"/>
    </location>
</feature>
<feature type="compositionally biased region" description="Acidic residues" evidence="1">
    <location>
        <begin position="1818"/>
        <end position="1829"/>
    </location>
</feature>
<feature type="compositionally biased region" description="Low complexity" evidence="1">
    <location>
        <begin position="486"/>
        <end position="495"/>
    </location>
</feature>
<feature type="compositionally biased region" description="Basic and acidic residues" evidence="1">
    <location>
        <begin position="873"/>
        <end position="888"/>
    </location>
</feature>
<dbReference type="PANTHER" id="PTHR37988">
    <property type="entry name" value="UPF0592 MEMBRANE PROTEIN C7D4.03C"/>
    <property type="match status" value="1"/>
</dbReference>
<organism evidence="2 3">
    <name type="scientific">Rhodotorula graminis (strain WP1)</name>
    <dbReference type="NCBI Taxonomy" id="578459"/>
    <lineage>
        <taxon>Eukaryota</taxon>
        <taxon>Fungi</taxon>
        <taxon>Dikarya</taxon>
        <taxon>Basidiomycota</taxon>
        <taxon>Pucciniomycotina</taxon>
        <taxon>Microbotryomycetes</taxon>
        <taxon>Sporidiobolales</taxon>
        <taxon>Sporidiobolaceae</taxon>
        <taxon>Rhodotorula</taxon>
    </lineage>
</organism>
<feature type="region of interest" description="Disordered" evidence="1">
    <location>
        <begin position="1818"/>
        <end position="1851"/>
    </location>
</feature>
<dbReference type="GeneID" id="28976493"/>
<feature type="compositionally biased region" description="Pro residues" evidence="1">
    <location>
        <begin position="1192"/>
        <end position="1205"/>
    </location>
</feature>
<protein>
    <submittedName>
        <fullName evidence="2">Uncharacterized protein</fullName>
    </submittedName>
</protein>
<feature type="region of interest" description="Disordered" evidence="1">
    <location>
        <begin position="322"/>
        <end position="366"/>
    </location>
</feature>
<feature type="region of interest" description="Disordered" evidence="1">
    <location>
        <begin position="1"/>
        <end position="90"/>
    </location>
</feature>
<dbReference type="InterPro" id="IPR013887">
    <property type="entry name" value="UPF0592"/>
</dbReference>
<feature type="compositionally biased region" description="Low complexity" evidence="1">
    <location>
        <begin position="1164"/>
        <end position="1175"/>
    </location>
</feature>
<feature type="region of interest" description="Disordered" evidence="1">
    <location>
        <begin position="1127"/>
        <end position="1205"/>
    </location>
</feature>
<feature type="region of interest" description="Disordered" evidence="1">
    <location>
        <begin position="139"/>
        <end position="310"/>
    </location>
</feature>
<evidence type="ECO:0000313" key="2">
    <source>
        <dbReference type="EMBL" id="KPV76862.1"/>
    </source>
</evidence>
<name>A0A194S8D5_RHOGW</name>
<feature type="region of interest" description="Disordered" evidence="1">
    <location>
        <begin position="1071"/>
        <end position="1114"/>
    </location>
</feature>
<proteinExistence type="predicted"/>
<feature type="compositionally biased region" description="Low complexity" evidence="1">
    <location>
        <begin position="658"/>
        <end position="670"/>
    </location>
</feature>
<feature type="compositionally biased region" description="Basic and acidic residues" evidence="1">
    <location>
        <begin position="1869"/>
        <end position="1879"/>
    </location>
</feature>
<feature type="compositionally biased region" description="Polar residues" evidence="1">
    <location>
        <begin position="713"/>
        <end position="722"/>
    </location>
</feature>
<dbReference type="Proteomes" id="UP000053890">
    <property type="component" value="Unassembled WGS sequence"/>
</dbReference>
<keyword evidence="3" id="KW-1185">Reference proteome</keyword>
<feature type="compositionally biased region" description="Low complexity" evidence="1">
    <location>
        <begin position="230"/>
        <end position="239"/>
    </location>
</feature>
<feature type="compositionally biased region" description="Polar residues" evidence="1">
    <location>
        <begin position="842"/>
        <end position="857"/>
    </location>
</feature>
<feature type="compositionally biased region" description="Low complexity" evidence="1">
    <location>
        <begin position="179"/>
        <end position="188"/>
    </location>
</feature>
<feature type="region of interest" description="Disordered" evidence="1">
    <location>
        <begin position="1992"/>
        <end position="2020"/>
    </location>
</feature>
<evidence type="ECO:0000313" key="3">
    <source>
        <dbReference type="Proteomes" id="UP000053890"/>
    </source>
</evidence>
<feature type="compositionally biased region" description="Basic and acidic residues" evidence="1">
    <location>
        <begin position="946"/>
        <end position="955"/>
    </location>
</feature>